<proteinExistence type="inferred from homology"/>
<dbReference type="PRINTS" id="PR00133">
    <property type="entry name" value="GLHYDRLASE3"/>
</dbReference>
<reference evidence="4" key="1">
    <citation type="submission" date="2020-11" db="EMBL/GenBank/DDBJ databases">
        <title>Nocardioides sp. CBS4Y-1, whole genome shotgun sequence.</title>
        <authorList>
            <person name="Tuo L."/>
        </authorList>
    </citation>
    <scope>NUCLEOTIDE SEQUENCE</scope>
    <source>
        <strain evidence="4">CBS4Y-1</strain>
    </source>
</reference>
<dbReference type="SUPFAM" id="SSF51445">
    <property type="entry name" value="(Trans)glycosidases"/>
    <property type="match status" value="1"/>
</dbReference>
<dbReference type="Gene3D" id="3.40.50.1700">
    <property type="entry name" value="Glycoside hydrolase family 3 C-terminal domain"/>
    <property type="match status" value="1"/>
</dbReference>
<dbReference type="InterPro" id="IPR050288">
    <property type="entry name" value="Cellulose_deg_GH3"/>
</dbReference>
<dbReference type="GO" id="GO:0009251">
    <property type="term" value="P:glucan catabolic process"/>
    <property type="evidence" value="ECO:0007669"/>
    <property type="project" value="TreeGrafter"/>
</dbReference>
<dbReference type="GO" id="GO:0008422">
    <property type="term" value="F:beta-glucosidase activity"/>
    <property type="evidence" value="ECO:0007669"/>
    <property type="project" value="TreeGrafter"/>
</dbReference>
<dbReference type="InterPro" id="IPR002772">
    <property type="entry name" value="Glyco_hydro_3_C"/>
</dbReference>
<protein>
    <submittedName>
        <fullName evidence="4">Glycoside hydrolase family 3 C-terminal domain-containing protein</fullName>
    </submittedName>
</protein>
<dbReference type="InterPro" id="IPR013783">
    <property type="entry name" value="Ig-like_fold"/>
</dbReference>
<gene>
    <name evidence="4" type="ORF">ISG29_17280</name>
</gene>
<feature type="domain" description="Fibronectin type III-like" evidence="3">
    <location>
        <begin position="657"/>
        <end position="726"/>
    </location>
</feature>
<evidence type="ECO:0000259" key="3">
    <source>
        <dbReference type="SMART" id="SM01217"/>
    </source>
</evidence>
<dbReference type="PANTHER" id="PTHR42715:SF10">
    <property type="entry name" value="BETA-GLUCOSIDASE"/>
    <property type="match status" value="1"/>
</dbReference>
<dbReference type="Pfam" id="PF00933">
    <property type="entry name" value="Glyco_hydro_3"/>
    <property type="match status" value="1"/>
</dbReference>
<dbReference type="InterPro" id="IPR036881">
    <property type="entry name" value="Glyco_hydro_3_C_sf"/>
</dbReference>
<dbReference type="Gene3D" id="3.20.20.300">
    <property type="entry name" value="Glycoside hydrolase, family 3, N-terminal domain"/>
    <property type="match status" value="1"/>
</dbReference>
<dbReference type="InterPro" id="IPR017853">
    <property type="entry name" value="GH"/>
</dbReference>
<dbReference type="InterPro" id="IPR036962">
    <property type="entry name" value="Glyco_hydro_3_N_sf"/>
</dbReference>
<evidence type="ECO:0000256" key="2">
    <source>
        <dbReference type="ARBA" id="ARBA00022801"/>
    </source>
</evidence>
<name>A0A930UYX2_9ACTN</name>
<keyword evidence="2 4" id="KW-0378">Hydrolase</keyword>
<keyword evidence="5" id="KW-1185">Reference proteome</keyword>
<accession>A0A930UYX2</accession>
<comment type="caution">
    <text evidence="4">The sequence shown here is derived from an EMBL/GenBank/DDBJ whole genome shotgun (WGS) entry which is preliminary data.</text>
</comment>
<dbReference type="AlphaFoldDB" id="A0A930UYX2"/>
<dbReference type="Pfam" id="PF14310">
    <property type="entry name" value="Fn3-like"/>
    <property type="match status" value="1"/>
</dbReference>
<dbReference type="Pfam" id="PF01915">
    <property type="entry name" value="Glyco_hydro_3_C"/>
    <property type="match status" value="1"/>
</dbReference>
<sequence length="752" mass="79374">MAGVLIGFGMLSVVLPAQVSPSVAADPSCPWMDAGLAPGRRASMLVDAMMLEQKVALVTGQHGPLGGGDVNPPAAGATDPDAGLCLPPLVMADNGAGIGDFFTATTAYPQAQSQAASFDRRGARAFGRALGEEATAKGVNVVLAPGVNVARNPLAGRTFEYLGEDPYLTAQIAARTIEGIQENPVAATIKHFVLNSQETDRNTVSEDADSRTLHEVYLPPFETAVKRARVASVMCSYNLVHGRHACENKALLTDLLRRELGFRGWVMSDWFATHSTVPSVRAGLDQEMPGTTPYQPAYFGAALADAVRAGQVPERDVDAMVRHISREMFRLGLFEHPPISAGAAAANDSRTPAHLALAQSMAEDGAVLLKNRGRVLPLTGGGQRIAVIGPDAGPIGAATTYHGYGSGRVPIVGSAADVVDPLQAITARAARAGDVVTYDDGSNATTAAATAAAADVALVFVGQVSAEQADLNDLGLNVGTCDTITAGATGGPPCTYQPFDSDGLVAAVAAANPHTVVVLQTTGPVVMPWLSDVSGVLEMWHAGRQVGGATAALLYGDVNPSGRLPITFPRRLADGPLRTRAQFPGTVVDGQLTARYCEGTRIGYRWYDATGIAPLFAFGYGRSYTRFGYRDFRVRRDGQGAIATVTLTNTGRVAGSEVTQLYVRQPRSSGEPPQALAQFRRTRLAPGESRTLRLHLGPRSFRYYSEQRGRWVRAGGRYRVVLARSADQPIRSRSLQFSGVGGEPDSWCGPRG</sequence>
<evidence type="ECO:0000313" key="4">
    <source>
        <dbReference type="EMBL" id="MBF4163443.1"/>
    </source>
</evidence>
<dbReference type="InterPro" id="IPR001764">
    <property type="entry name" value="Glyco_hydro_3_N"/>
</dbReference>
<evidence type="ECO:0000256" key="1">
    <source>
        <dbReference type="ARBA" id="ARBA00005336"/>
    </source>
</evidence>
<dbReference type="RefSeq" id="WP_194504710.1">
    <property type="nucleotide sequence ID" value="NZ_JADIVZ010000012.1"/>
</dbReference>
<dbReference type="PANTHER" id="PTHR42715">
    <property type="entry name" value="BETA-GLUCOSIDASE"/>
    <property type="match status" value="1"/>
</dbReference>
<dbReference type="Gene3D" id="2.60.40.10">
    <property type="entry name" value="Immunoglobulins"/>
    <property type="match status" value="1"/>
</dbReference>
<evidence type="ECO:0000313" key="5">
    <source>
        <dbReference type="Proteomes" id="UP000656804"/>
    </source>
</evidence>
<dbReference type="SMART" id="SM01217">
    <property type="entry name" value="Fn3_like"/>
    <property type="match status" value="1"/>
</dbReference>
<dbReference type="SUPFAM" id="SSF52279">
    <property type="entry name" value="Beta-D-glucan exohydrolase, C-terminal domain"/>
    <property type="match status" value="1"/>
</dbReference>
<dbReference type="EMBL" id="JADIVZ010000012">
    <property type="protein sequence ID" value="MBF4163443.1"/>
    <property type="molecule type" value="Genomic_DNA"/>
</dbReference>
<organism evidence="4 5">
    <name type="scientific">Nocardioides acrostichi</name>
    <dbReference type="NCBI Taxonomy" id="2784339"/>
    <lineage>
        <taxon>Bacteria</taxon>
        <taxon>Bacillati</taxon>
        <taxon>Actinomycetota</taxon>
        <taxon>Actinomycetes</taxon>
        <taxon>Propionibacteriales</taxon>
        <taxon>Nocardioidaceae</taxon>
        <taxon>Nocardioides</taxon>
    </lineage>
</organism>
<comment type="similarity">
    <text evidence="1">Belongs to the glycosyl hydrolase 3 family.</text>
</comment>
<dbReference type="InterPro" id="IPR026891">
    <property type="entry name" value="Fn3-like"/>
</dbReference>
<dbReference type="Proteomes" id="UP000656804">
    <property type="component" value="Unassembled WGS sequence"/>
</dbReference>